<dbReference type="GO" id="GO:0044281">
    <property type="term" value="P:small molecule metabolic process"/>
    <property type="evidence" value="ECO:0007669"/>
    <property type="project" value="UniProtKB-ARBA"/>
</dbReference>
<reference evidence="5 6" key="1">
    <citation type="journal article" date="2013" name="ISME J.">
        <title>Comparative genomics of pathogenic lineages of Vibrio nigripulchritudo identifies virulence-associated traits.</title>
        <authorList>
            <person name="Goudenege D."/>
            <person name="Labreuche Y."/>
            <person name="Krin E."/>
            <person name="Ansquer D."/>
            <person name="Mangenot S."/>
            <person name="Calteau A."/>
            <person name="Medigue C."/>
            <person name="Mazel D."/>
            <person name="Polz M.F."/>
            <person name="Le Roux F."/>
        </authorList>
    </citation>
    <scope>NUCLEOTIDE SEQUENCE [LARGE SCALE GENOMIC DNA]</scope>
    <source>
        <strain evidence="5 6">SOn1</strain>
    </source>
</reference>
<dbReference type="SUPFAM" id="SSF56784">
    <property type="entry name" value="HAD-like"/>
    <property type="match status" value="1"/>
</dbReference>
<keyword evidence="2" id="KW-0479">Metal-binding</keyword>
<dbReference type="InterPro" id="IPR036412">
    <property type="entry name" value="HAD-like_sf"/>
</dbReference>
<keyword evidence="3" id="KW-0378">Hydrolase</keyword>
<dbReference type="NCBIfam" id="TIGR01549">
    <property type="entry name" value="HAD-SF-IA-v1"/>
    <property type="match status" value="1"/>
</dbReference>
<dbReference type="Gene3D" id="3.40.50.1000">
    <property type="entry name" value="HAD superfamily/HAD-like"/>
    <property type="match status" value="1"/>
</dbReference>
<dbReference type="SFLD" id="SFLDS00003">
    <property type="entry name" value="Haloacid_Dehalogenase"/>
    <property type="match status" value="1"/>
</dbReference>
<comment type="cofactor">
    <cofactor evidence="1">
        <name>Mg(2+)</name>
        <dbReference type="ChEBI" id="CHEBI:18420"/>
    </cofactor>
</comment>
<accession>A0AAV2VKJ8</accession>
<dbReference type="PANTHER" id="PTHR46470:SF2">
    <property type="entry name" value="GLYCERALDEHYDE 3-PHOSPHATE PHOSPHATASE"/>
    <property type="match status" value="1"/>
</dbReference>
<sequence>MFKTIVFDMDMTLCYPTVSFEQVFEKTFNVSMASVRTEWLNKITFDGACTGLEAVEHCFPELSVTDAEKKFHELNARWALSQSLYSGVKELPQKLREKYQCRVGILTNGPSACQHAILDQFGFKDAFDFVYASGDDEIAMRKPNPKLIQALESIENIDPYSALFVGDSFEKDISPALQCGWKGIHVNPSLDSVEHVAFDTFEECANTKECLTINWRHLSDNHG</sequence>
<evidence type="ECO:0000256" key="1">
    <source>
        <dbReference type="ARBA" id="ARBA00001946"/>
    </source>
</evidence>
<dbReference type="EMBL" id="CAOF01000039">
    <property type="protein sequence ID" value="CCO45003.1"/>
    <property type="molecule type" value="Genomic_DNA"/>
</dbReference>
<evidence type="ECO:0000256" key="4">
    <source>
        <dbReference type="ARBA" id="ARBA00022842"/>
    </source>
</evidence>
<evidence type="ECO:0000313" key="6">
    <source>
        <dbReference type="Proteomes" id="UP000018211"/>
    </source>
</evidence>
<evidence type="ECO:0000256" key="2">
    <source>
        <dbReference type="ARBA" id="ARBA00022723"/>
    </source>
</evidence>
<dbReference type="PANTHER" id="PTHR46470">
    <property type="entry name" value="N-ACYLNEURAMINATE-9-PHOSPHATASE"/>
    <property type="match status" value="1"/>
</dbReference>
<evidence type="ECO:0000256" key="3">
    <source>
        <dbReference type="ARBA" id="ARBA00022801"/>
    </source>
</evidence>
<protein>
    <submittedName>
        <fullName evidence="5">Uncharacterized protein</fullName>
    </submittedName>
</protein>
<organism evidence="5 6">
    <name type="scientific">Vibrio nigripulchritudo SOn1</name>
    <dbReference type="NCBI Taxonomy" id="1238450"/>
    <lineage>
        <taxon>Bacteria</taxon>
        <taxon>Pseudomonadati</taxon>
        <taxon>Pseudomonadota</taxon>
        <taxon>Gammaproteobacteria</taxon>
        <taxon>Vibrionales</taxon>
        <taxon>Vibrionaceae</taxon>
        <taxon>Vibrio</taxon>
    </lineage>
</organism>
<dbReference type="Proteomes" id="UP000018211">
    <property type="component" value="Unassembled WGS sequence"/>
</dbReference>
<dbReference type="SFLD" id="SFLDG01129">
    <property type="entry name" value="C1.5:_HAD__Beta-PGM__Phosphata"/>
    <property type="match status" value="1"/>
</dbReference>
<dbReference type="AlphaFoldDB" id="A0AAV2VKJ8"/>
<keyword evidence="4" id="KW-0460">Magnesium</keyword>
<dbReference type="InterPro" id="IPR006439">
    <property type="entry name" value="HAD-SF_hydro_IA"/>
</dbReference>
<gene>
    <name evidence="5" type="ORF">VIBNISOn1_1330010</name>
</gene>
<evidence type="ECO:0000313" key="5">
    <source>
        <dbReference type="EMBL" id="CCO45003.1"/>
    </source>
</evidence>
<dbReference type="GO" id="GO:0046872">
    <property type="term" value="F:metal ion binding"/>
    <property type="evidence" value="ECO:0007669"/>
    <property type="project" value="UniProtKB-KW"/>
</dbReference>
<dbReference type="Pfam" id="PF00702">
    <property type="entry name" value="Hydrolase"/>
    <property type="match status" value="1"/>
</dbReference>
<dbReference type="GO" id="GO:0016791">
    <property type="term" value="F:phosphatase activity"/>
    <property type="evidence" value="ECO:0007669"/>
    <property type="project" value="TreeGrafter"/>
</dbReference>
<comment type="caution">
    <text evidence="5">The sequence shown here is derived from an EMBL/GenBank/DDBJ whole genome shotgun (WGS) entry which is preliminary data.</text>
</comment>
<dbReference type="InterPro" id="IPR051400">
    <property type="entry name" value="HAD-like_hydrolase"/>
</dbReference>
<name>A0AAV2VKJ8_9VIBR</name>
<proteinExistence type="predicted"/>
<dbReference type="RefSeq" id="WP_022610640.1">
    <property type="nucleotide sequence ID" value="NZ_LK391965.1"/>
</dbReference>
<dbReference type="InterPro" id="IPR023214">
    <property type="entry name" value="HAD_sf"/>
</dbReference>